<dbReference type="Proteomes" id="UP000799777">
    <property type="component" value="Unassembled WGS sequence"/>
</dbReference>
<keyword evidence="2" id="KW-1185">Reference proteome</keyword>
<feature type="non-terminal residue" evidence="1">
    <location>
        <position position="76"/>
    </location>
</feature>
<name>A0A9P4H323_9PLEO</name>
<reference evidence="1" key="1">
    <citation type="journal article" date="2020" name="Stud. Mycol.">
        <title>101 Dothideomycetes genomes: a test case for predicting lifestyles and emergence of pathogens.</title>
        <authorList>
            <person name="Haridas S."/>
            <person name="Albert R."/>
            <person name="Binder M."/>
            <person name="Bloem J."/>
            <person name="Labutti K."/>
            <person name="Salamov A."/>
            <person name="Andreopoulos B."/>
            <person name="Baker S."/>
            <person name="Barry K."/>
            <person name="Bills G."/>
            <person name="Bluhm B."/>
            <person name="Cannon C."/>
            <person name="Castanera R."/>
            <person name="Culley D."/>
            <person name="Daum C."/>
            <person name="Ezra D."/>
            <person name="Gonzalez J."/>
            <person name="Henrissat B."/>
            <person name="Kuo A."/>
            <person name="Liang C."/>
            <person name="Lipzen A."/>
            <person name="Lutzoni F."/>
            <person name="Magnuson J."/>
            <person name="Mondo S."/>
            <person name="Nolan M."/>
            <person name="Ohm R."/>
            <person name="Pangilinan J."/>
            <person name="Park H.-J."/>
            <person name="Ramirez L."/>
            <person name="Alfaro M."/>
            <person name="Sun H."/>
            <person name="Tritt A."/>
            <person name="Yoshinaga Y."/>
            <person name="Zwiers L.-H."/>
            <person name="Turgeon B."/>
            <person name="Goodwin S."/>
            <person name="Spatafora J."/>
            <person name="Crous P."/>
            <person name="Grigoriev I."/>
        </authorList>
    </citation>
    <scope>NUCLEOTIDE SEQUENCE</scope>
    <source>
        <strain evidence="1">CBS 110217</strain>
    </source>
</reference>
<feature type="non-terminal residue" evidence="1">
    <location>
        <position position="1"/>
    </location>
</feature>
<dbReference type="EMBL" id="ML978228">
    <property type="protein sequence ID" value="KAF2027338.1"/>
    <property type="molecule type" value="Genomic_DNA"/>
</dbReference>
<evidence type="ECO:0000313" key="2">
    <source>
        <dbReference type="Proteomes" id="UP000799777"/>
    </source>
</evidence>
<dbReference type="OrthoDB" id="3774564at2759"/>
<comment type="caution">
    <text evidence="1">The sequence shown here is derived from an EMBL/GenBank/DDBJ whole genome shotgun (WGS) entry which is preliminary data.</text>
</comment>
<evidence type="ECO:0000313" key="1">
    <source>
        <dbReference type="EMBL" id="KAF2027338.1"/>
    </source>
</evidence>
<proteinExistence type="predicted"/>
<organism evidence="1 2">
    <name type="scientific">Setomelanomma holmii</name>
    <dbReference type="NCBI Taxonomy" id="210430"/>
    <lineage>
        <taxon>Eukaryota</taxon>
        <taxon>Fungi</taxon>
        <taxon>Dikarya</taxon>
        <taxon>Ascomycota</taxon>
        <taxon>Pezizomycotina</taxon>
        <taxon>Dothideomycetes</taxon>
        <taxon>Pleosporomycetidae</taxon>
        <taxon>Pleosporales</taxon>
        <taxon>Pleosporineae</taxon>
        <taxon>Phaeosphaeriaceae</taxon>
        <taxon>Setomelanomma</taxon>
    </lineage>
</organism>
<protein>
    <submittedName>
        <fullName evidence="1">Uncharacterized protein</fullName>
    </submittedName>
</protein>
<accession>A0A9P4H323</accession>
<dbReference type="AlphaFoldDB" id="A0A9P4H323"/>
<gene>
    <name evidence="1" type="ORF">EK21DRAFT_22446</name>
</gene>
<sequence length="76" mass="8898">PGEPHYYDTRLDRRRALVVNPLCRCSNPDSHNNAWAWAGELAAHFAQDLPGHWISWQDLSNRVLDHYRQTSISREE</sequence>